<name>A0A0L0S3G2_ALLM3</name>
<keyword evidence="4" id="KW-1185">Reference proteome</keyword>
<dbReference type="EMBL" id="GG745331">
    <property type="protein sequence ID" value="KNE56945.1"/>
    <property type="molecule type" value="Genomic_DNA"/>
</dbReference>
<organism evidence="3 4">
    <name type="scientific">Allomyces macrogynus (strain ATCC 38327)</name>
    <name type="common">Allomyces javanicus var. macrogynus</name>
    <dbReference type="NCBI Taxonomy" id="578462"/>
    <lineage>
        <taxon>Eukaryota</taxon>
        <taxon>Fungi</taxon>
        <taxon>Fungi incertae sedis</taxon>
        <taxon>Blastocladiomycota</taxon>
        <taxon>Blastocladiomycetes</taxon>
        <taxon>Blastocladiales</taxon>
        <taxon>Blastocladiaceae</taxon>
        <taxon>Allomyces</taxon>
    </lineage>
</organism>
<dbReference type="VEuPathDB" id="FungiDB:AMAG_02712"/>
<dbReference type="Proteomes" id="UP000054350">
    <property type="component" value="Unassembled WGS sequence"/>
</dbReference>
<reference evidence="3 4" key="1">
    <citation type="submission" date="2009-11" db="EMBL/GenBank/DDBJ databases">
        <title>Annotation of Allomyces macrogynus ATCC 38327.</title>
        <authorList>
            <consortium name="The Broad Institute Genome Sequencing Platform"/>
            <person name="Russ C."/>
            <person name="Cuomo C."/>
            <person name="Burger G."/>
            <person name="Gray M.W."/>
            <person name="Holland P.W.H."/>
            <person name="King N."/>
            <person name="Lang F.B.F."/>
            <person name="Roger A.J."/>
            <person name="Ruiz-Trillo I."/>
            <person name="Young S.K."/>
            <person name="Zeng Q."/>
            <person name="Gargeya S."/>
            <person name="Fitzgerald M."/>
            <person name="Haas B."/>
            <person name="Abouelleil A."/>
            <person name="Alvarado L."/>
            <person name="Arachchi H.M."/>
            <person name="Berlin A."/>
            <person name="Chapman S.B."/>
            <person name="Gearin G."/>
            <person name="Goldberg J."/>
            <person name="Griggs A."/>
            <person name="Gujja S."/>
            <person name="Hansen M."/>
            <person name="Heiman D."/>
            <person name="Howarth C."/>
            <person name="Larimer J."/>
            <person name="Lui A."/>
            <person name="MacDonald P.J.P."/>
            <person name="McCowen C."/>
            <person name="Montmayeur A."/>
            <person name="Murphy C."/>
            <person name="Neiman D."/>
            <person name="Pearson M."/>
            <person name="Priest M."/>
            <person name="Roberts A."/>
            <person name="Saif S."/>
            <person name="Shea T."/>
            <person name="Sisk P."/>
            <person name="Stolte C."/>
            <person name="Sykes S."/>
            <person name="Wortman J."/>
            <person name="Nusbaum C."/>
            <person name="Birren B."/>
        </authorList>
    </citation>
    <scope>NUCLEOTIDE SEQUENCE [LARGE SCALE GENOMIC DNA]</scope>
    <source>
        <strain evidence="3 4">ATCC 38327</strain>
    </source>
</reference>
<feature type="transmembrane region" description="Helical" evidence="2">
    <location>
        <begin position="65"/>
        <end position="85"/>
    </location>
</feature>
<feature type="transmembrane region" description="Helical" evidence="2">
    <location>
        <begin position="97"/>
        <end position="120"/>
    </location>
</feature>
<keyword evidence="2" id="KW-0472">Membrane</keyword>
<keyword evidence="2" id="KW-1133">Transmembrane helix</keyword>
<keyword evidence="1" id="KW-0175">Coiled coil</keyword>
<evidence type="ECO:0000256" key="1">
    <source>
        <dbReference type="SAM" id="Coils"/>
    </source>
</evidence>
<evidence type="ECO:0000313" key="3">
    <source>
        <dbReference type="EMBL" id="KNE56945.1"/>
    </source>
</evidence>
<dbReference type="OrthoDB" id="5554293at2759"/>
<sequence>MGFIESVVLGILTIAFLPAQIVLYLHIIGEGLLGLFMLAFSSWASKTVKRLTFGQMEEENPFDKAMSNVTFVGAVVLSGVIPSALTIASLNFIERKIIYVAMVGFAYALQGTRVVFLYMRRDLERKSAEWDPHSENAAKWMILAEWIQLLAMTISVMVTVLSHLREKRDKAAADAKAAAAQRAAEAANQEHQYVDGFYGGGGPQMV</sequence>
<proteinExistence type="predicted"/>
<evidence type="ECO:0000256" key="2">
    <source>
        <dbReference type="SAM" id="Phobius"/>
    </source>
</evidence>
<dbReference type="AlphaFoldDB" id="A0A0L0S3G2"/>
<evidence type="ECO:0000313" key="4">
    <source>
        <dbReference type="Proteomes" id="UP000054350"/>
    </source>
</evidence>
<gene>
    <name evidence="3" type="ORF">AMAG_02712</name>
</gene>
<accession>A0A0L0S3G2</accession>
<feature type="transmembrane region" description="Helical" evidence="2">
    <location>
        <begin position="140"/>
        <end position="161"/>
    </location>
</feature>
<reference evidence="4" key="2">
    <citation type="submission" date="2009-11" db="EMBL/GenBank/DDBJ databases">
        <title>The Genome Sequence of Allomyces macrogynus strain ATCC 38327.</title>
        <authorList>
            <consortium name="The Broad Institute Genome Sequencing Platform"/>
            <person name="Russ C."/>
            <person name="Cuomo C."/>
            <person name="Shea T."/>
            <person name="Young S.K."/>
            <person name="Zeng Q."/>
            <person name="Koehrsen M."/>
            <person name="Haas B."/>
            <person name="Borodovsky M."/>
            <person name="Guigo R."/>
            <person name="Alvarado L."/>
            <person name="Berlin A."/>
            <person name="Borenstein D."/>
            <person name="Chen Z."/>
            <person name="Engels R."/>
            <person name="Freedman E."/>
            <person name="Gellesch M."/>
            <person name="Goldberg J."/>
            <person name="Griggs A."/>
            <person name="Gujja S."/>
            <person name="Heiman D."/>
            <person name="Hepburn T."/>
            <person name="Howarth C."/>
            <person name="Jen D."/>
            <person name="Larson L."/>
            <person name="Lewis B."/>
            <person name="Mehta T."/>
            <person name="Park D."/>
            <person name="Pearson M."/>
            <person name="Roberts A."/>
            <person name="Saif S."/>
            <person name="Shenoy N."/>
            <person name="Sisk P."/>
            <person name="Stolte C."/>
            <person name="Sykes S."/>
            <person name="Walk T."/>
            <person name="White J."/>
            <person name="Yandava C."/>
            <person name="Burger G."/>
            <person name="Gray M.W."/>
            <person name="Holland P.W.H."/>
            <person name="King N."/>
            <person name="Lang F.B.F."/>
            <person name="Roger A.J."/>
            <person name="Ruiz-Trillo I."/>
            <person name="Lander E."/>
            <person name="Nusbaum C."/>
        </authorList>
    </citation>
    <scope>NUCLEOTIDE SEQUENCE [LARGE SCALE GENOMIC DNA]</scope>
    <source>
        <strain evidence="4">ATCC 38327</strain>
    </source>
</reference>
<protein>
    <submittedName>
        <fullName evidence="3">Uncharacterized protein</fullName>
    </submittedName>
</protein>
<keyword evidence="2" id="KW-0812">Transmembrane</keyword>
<feature type="coiled-coil region" evidence="1">
    <location>
        <begin position="161"/>
        <end position="190"/>
    </location>
</feature>